<reference evidence="5 6" key="1">
    <citation type="submission" date="2024-05" db="EMBL/GenBank/DDBJ databases">
        <title>A high-quality chromosomal-level genome assembly of Topmouth culter (Culter alburnus).</title>
        <authorList>
            <person name="Zhao H."/>
        </authorList>
    </citation>
    <scope>NUCLEOTIDE SEQUENCE [LARGE SCALE GENOMIC DNA]</scope>
    <source>
        <strain evidence="5">CATC2023</strain>
        <tissue evidence="5">Muscle</tissue>
    </source>
</reference>
<dbReference type="Gene3D" id="3.10.100.10">
    <property type="entry name" value="Mannose-Binding Protein A, subunit A"/>
    <property type="match status" value="1"/>
</dbReference>
<proteinExistence type="predicted"/>
<dbReference type="InterPro" id="IPR016186">
    <property type="entry name" value="C-type_lectin-like/link_sf"/>
</dbReference>
<dbReference type="CDD" id="cd03590">
    <property type="entry name" value="CLECT_DC-SIGN_like"/>
    <property type="match status" value="1"/>
</dbReference>
<organism evidence="5 6">
    <name type="scientific">Culter alburnus</name>
    <name type="common">Topmouth culter</name>
    <dbReference type="NCBI Taxonomy" id="194366"/>
    <lineage>
        <taxon>Eukaryota</taxon>
        <taxon>Metazoa</taxon>
        <taxon>Chordata</taxon>
        <taxon>Craniata</taxon>
        <taxon>Vertebrata</taxon>
        <taxon>Euteleostomi</taxon>
        <taxon>Actinopterygii</taxon>
        <taxon>Neopterygii</taxon>
        <taxon>Teleostei</taxon>
        <taxon>Ostariophysi</taxon>
        <taxon>Cypriniformes</taxon>
        <taxon>Xenocyprididae</taxon>
        <taxon>Xenocypridinae</taxon>
        <taxon>Culter</taxon>
    </lineage>
</organism>
<feature type="domain" description="C-type lectin" evidence="4">
    <location>
        <begin position="161"/>
        <end position="278"/>
    </location>
</feature>
<dbReference type="Proteomes" id="UP001479290">
    <property type="component" value="Unassembled WGS sequence"/>
</dbReference>
<evidence type="ECO:0000313" key="6">
    <source>
        <dbReference type="Proteomes" id="UP001479290"/>
    </source>
</evidence>
<keyword evidence="2" id="KW-1015">Disulfide bond</keyword>
<protein>
    <recommendedName>
        <fullName evidence="4">C-type lectin domain-containing protein</fullName>
    </recommendedName>
</protein>
<name>A0AAW2AK53_CULAL</name>
<dbReference type="PROSITE" id="PS00615">
    <property type="entry name" value="C_TYPE_LECTIN_1"/>
    <property type="match status" value="1"/>
</dbReference>
<dbReference type="InterPro" id="IPR016187">
    <property type="entry name" value="CTDL_fold"/>
</dbReference>
<dbReference type="SMART" id="SM00034">
    <property type="entry name" value="CLECT"/>
    <property type="match status" value="1"/>
</dbReference>
<feature type="signal peptide" evidence="3">
    <location>
        <begin position="1"/>
        <end position="16"/>
    </location>
</feature>
<dbReference type="InterPro" id="IPR001304">
    <property type="entry name" value="C-type_lectin-like"/>
</dbReference>
<dbReference type="Pfam" id="PF00059">
    <property type="entry name" value="Lectin_C"/>
    <property type="match status" value="1"/>
</dbReference>
<dbReference type="GO" id="GO:0030246">
    <property type="term" value="F:carbohydrate binding"/>
    <property type="evidence" value="ECO:0007669"/>
    <property type="project" value="UniProtKB-KW"/>
</dbReference>
<keyword evidence="6" id="KW-1185">Reference proteome</keyword>
<sequence>MKLLMSVVVLMYVVAAEDVMSPTLDIISEIKKIKTMEEKLNALYDEFRELRSKNEVHTEVKNLMNSLSSAVSALNDAVLNTNPFFSQLTSRTRNKLKQNDCWKSSIQTDQQNKQRDFESLSSSLSALKSSVSDLTSSVASLSSKQQTSDAPVTCKSGWISYKSSCFFFSSNALNWTEARDYCKAQGALLLKIQDDDREWAFLNHHTIPTSYWVGLTDQTTDQWRWVDDTPYTMNKERWNPGQPDDWKLGEEREDCGVITNTGKLNDGHCYIKFRFICRVQF</sequence>
<keyword evidence="1" id="KW-0430">Lectin</keyword>
<dbReference type="PROSITE" id="PS50041">
    <property type="entry name" value="C_TYPE_LECTIN_2"/>
    <property type="match status" value="1"/>
</dbReference>
<dbReference type="EMBL" id="JAWDJR010000005">
    <property type="protein sequence ID" value="KAK9973959.1"/>
    <property type="molecule type" value="Genomic_DNA"/>
</dbReference>
<evidence type="ECO:0000259" key="4">
    <source>
        <dbReference type="PROSITE" id="PS50041"/>
    </source>
</evidence>
<dbReference type="InterPro" id="IPR033989">
    <property type="entry name" value="CD209-like_CTLD"/>
</dbReference>
<evidence type="ECO:0000256" key="3">
    <source>
        <dbReference type="SAM" id="SignalP"/>
    </source>
</evidence>
<comment type="caution">
    <text evidence="5">The sequence shown here is derived from an EMBL/GenBank/DDBJ whole genome shotgun (WGS) entry which is preliminary data.</text>
</comment>
<keyword evidence="3" id="KW-0732">Signal</keyword>
<gene>
    <name evidence="5" type="ORF">ABG768_022072</name>
</gene>
<evidence type="ECO:0000256" key="2">
    <source>
        <dbReference type="ARBA" id="ARBA00023157"/>
    </source>
</evidence>
<dbReference type="PANTHER" id="PTHR22803">
    <property type="entry name" value="MANNOSE, PHOSPHOLIPASE, LECTIN RECEPTOR RELATED"/>
    <property type="match status" value="1"/>
</dbReference>
<dbReference type="AlphaFoldDB" id="A0AAW2AK53"/>
<feature type="chain" id="PRO_5043788886" description="C-type lectin domain-containing protein" evidence="3">
    <location>
        <begin position="17"/>
        <end position="281"/>
    </location>
</feature>
<dbReference type="InterPro" id="IPR050111">
    <property type="entry name" value="C-type_lectin/snaclec_domain"/>
</dbReference>
<dbReference type="SUPFAM" id="SSF56436">
    <property type="entry name" value="C-type lectin-like"/>
    <property type="match status" value="1"/>
</dbReference>
<accession>A0AAW2AK53</accession>
<dbReference type="InterPro" id="IPR018378">
    <property type="entry name" value="C-type_lectin_CS"/>
</dbReference>
<evidence type="ECO:0000313" key="5">
    <source>
        <dbReference type="EMBL" id="KAK9973959.1"/>
    </source>
</evidence>
<evidence type="ECO:0000256" key="1">
    <source>
        <dbReference type="ARBA" id="ARBA00022734"/>
    </source>
</evidence>